<feature type="domain" description="PAC" evidence="13">
    <location>
        <begin position="441"/>
        <end position="493"/>
    </location>
</feature>
<feature type="modified residue" description="4-aspartylphosphate" evidence="9">
    <location>
        <position position="801"/>
    </location>
</feature>
<dbReference type="InterPro" id="IPR000700">
    <property type="entry name" value="PAS-assoc_C"/>
</dbReference>
<evidence type="ECO:0000256" key="1">
    <source>
        <dbReference type="ARBA" id="ARBA00000085"/>
    </source>
</evidence>
<evidence type="ECO:0000259" key="13">
    <source>
        <dbReference type="PROSITE" id="PS50113"/>
    </source>
</evidence>
<dbReference type="CDD" id="cd00082">
    <property type="entry name" value="HisKA"/>
    <property type="match status" value="1"/>
</dbReference>
<dbReference type="Gene3D" id="3.30.565.10">
    <property type="entry name" value="Histidine kinase-like ATPase, C-terminal domain"/>
    <property type="match status" value="1"/>
</dbReference>
<dbReference type="InterPro" id="IPR004358">
    <property type="entry name" value="Sig_transdc_His_kin-like_C"/>
</dbReference>
<keyword evidence="4" id="KW-0808">Transferase</keyword>
<dbReference type="SUPFAM" id="SSF55785">
    <property type="entry name" value="PYP-like sensor domain (PAS domain)"/>
    <property type="match status" value="2"/>
</dbReference>
<dbReference type="SMART" id="SM00086">
    <property type="entry name" value="PAC"/>
    <property type="match status" value="2"/>
</dbReference>
<reference evidence="14 15" key="1">
    <citation type="submission" date="2015-11" db="EMBL/GenBank/DDBJ databases">
        <title>Genomic analysis of 38 Legionella species identifies large and diverse effector repertoires.</title>
        <authorList>
            <person name="Burstein D."/>
            <person name="Amaro F."/>
            <person name="Zusman T."/>
            <person name="Lifshitz Z."/>
            <person name="Cohen O."/>
            <person name="Gilbert J.A."/>
            <person name="Pupko T."/>
            <person name="Shuman H.A."/>
            <person name="Segal G."/>
        </authorList>
    </citation>
    <scope>NUCLEOTIDE SEQUENCE [LARGE SCALE GENOMIC DNA]</scope>
    <source>
        <strain evidence="14 15">ATCC 700990</strain>
    </source>
</reference>
<evidence type="ECO:0000256" key="3">
    <source>
        <dbReference type="ARBA" id="ARBA00022553"/>
    </source>
</evidence>
<dbReference type="PANTHER" id="PTHR43065">
    <property type="entry name" value="SENSOR HISTIDINE KINASE"/>
    <property type="match status" value="1"/>
</dbReference>
<dbReference type="STRING" id="1212489.Ldro_1095"/>
<comment type="caution">
    <text evidence="14">The sequence shown here is derived from an EMBL/GenBank/DDBJ whole genome shotgun (WGS) entry which is preliminary data.</text>
</comment>
<dbReference type="SUPFAM" id="SSF52172">
    <property type="entry name" value="CheY-like"/>
    <property type="match status" value="1"/>
</dbReference>
<evidence type="ECO:0000256" key="8">
    <source>
        <dbReference type="ARBA" id="ARBA00023012"/>
    </source>
</evidence>
<dbReference type="Pfam" id="PF14417">
    <property type="entry name" value="MEDS"/>
    <property type="match status" value="1"/>
</dbReference>
<dbReference type="Pfam" id="PF08447">
    <property type="entry name" value="PAS_3"/>
    <property type="match status" value="1"/>
</dbReference>
<keyword evidence="15" id="KW-1185">Reference proteome</keyword>
<dbReference type="Pfam" id="PF00989">
    <property type="entry name" value="PAS"/>
    <property type="match status" value="1"/>
</dbReference>
<dbReference type="GO" id="GO:0006355">
    <property type="term" value="P:regulation of DNA-templated transcription"/>
    <property type="evidence" value="ECO:0007669"/>
    <property type="project" value="InterPro"/>
</dbReference>
<dbReference type="InterPro" id="IPR035965">
    <property type="entry name" value="PAS-like_dom_sf"/>
</dbReference>
<dbReference type="AlphaFoldDB" id="A0A0W0SW07"/>
<evidence type="ECO:0000259" key="12">
    <source>
        <dbReference type="PROSITE" id="PS50112"/>
    </source>
</evidence>
<proteinExistence type="predicted"/>
<dbReference type="InterPro" id="IPR000014">
    <property type="entry name" value="PAS"/>
</dbReference>
<dbReference type="Pfam" id="PF02518">
    <property type="entry name" value="HATPase_c"/>
    <property type="match status" value="1"/>
</dbReference>
<feature type="domain" description="PAS" evidence="12">
    <location>
        <begin position="239"/>
        <end position="313"/>
    </location>
</feature>
<dbReference type="InterPro" id="IPR003661">
    <property type="entry name" value="HisK_dim/P_dom"/>
</dbReference>
<dbReference type="Pfam" id="PF00072">
    <property type="entry name" value="Response_reg"/>
    <property type="match status" value="1"/>
</dbReference>
<dbReference type="InterPro" id="IPR001789">
    <property type="entry name" value="Sig_transdc_resp-reg_receiver"/>
</dbReference>
<dbReference type="InterPro" id="IPR011006">
    <property type="entry name" value="CheY-like_superfamily"/>
</dbReference>
<dbReference type="GO" id="GO:0000155">
    <property type="term" value="F:phosphorelay sensor kinase activity"/>
    <property type="evidence" value="ECO:0007669"/>
    <property type="project" value="InterPro"/>
</dbReference>
<name>A0A0W0SW07_9GAMM</name>
<dbReference type="PROSITE" id="PS50112">
    <property type="entry name" value="PAS"/>
    <property type="match status" value="2"/>
</dbReference>
<organism evidence="14 15">
    <name type="scientific">Legionella drozanskii LLAP-1</name>
    <dbReference type="NCBI Taxonomy" id="1212489"/>
    <lineage>
        <taxon>Bacteria</taxon>
        <taxon>Pseudomonadati</taxon>
        <taxon>Pseudomonadota</taxon>
        <taxon>Gammaproteobacteria</taxon>
        <taxon>Legionellales</taxon>
        <taxon>Legionellaceae</taxon>
        <taxon>Legionella</taxon>
    </lineage>
</organism>
<protein>
    <recommendedName>
        <fullName evidence="2">histidine kinase</fullName>
        <ecNumber evidence="2">2.7.13.3</ecNumber>
    </recommendedName>
</protein>
<sequence>MGDDLQQELKTLKYNDHICSIYKNGSEQIEQRTQFITQGLKNGNRCFFVAADSSVEKIIQSFANTGINIVDEQNRGALKILTKRDAYLKSGQIDTQLFMNFLSKVETLALEDGFKGVWLIAEMSWVLGENIDSLHLIKLEALLNDFLIDKRCVVFCQYTQDIFDLSLIHDVLLTHPLTMIDGLISPNPYFQPPDLLLRPEQIATIELKRLRTKWWIRQLKQLRDSEFGRTTFNRSELHRDSRFQEIIDSLFTFVGIITNNGIVLDVNQTTLDLGDLRREDIIGKPFVDTYWWLYSKKTQNSLREVLQRAKEGEIIRADFCINLTEYRMLTLDMTFVPIIDSKGLVTKIVVSGTDVTKRLEMEKALQESELLFRQLVETIEEVFWVSDAMKSKIIYISPGFEKIWGYTAKNLYKDSRLWLEAIHPEDRQRVENSYYDIDKNYNITYRIIRKDGTLRWIRARSFQIMNENNERYRFVGVAEDITVFRKLEDQFYQAQKMEAVGNLAGGISHDFNNLLAVIKSNTELLKTDSELSPEQAGIMAEIDNATNRAADLTRQLLLFSRQKEMSLVQKDANEIIKNVAKMLQAILGEHIKIKFKLSKKRQFIHADLTMIDQILINIIVNARDAMPNGGELIIETCTKRFDEETIFQSPGSRVGAFVCISISDTGSGIPPEILPRIFEPFFTTKDVDKGTGLGLSTVYGLLKQHQGWINVYSEVGTGTTFRIYLPKIENTINVQNKSQDFKIVHGNNETILVVEDESTLRFVISKILKRCGYQIIEAEDASTASKLWHANRDKIDLLLTDLILPKGTNGWELAKSLLKESPQLKVIYMSGYSAEIAKKELQLQEGINFLIKPFDSNELIRMLDCYLNVNR</sequence>
<dbReference type="InterPro" id="IPR005467">
    <property type="entry name" value="His_kinase_dom"/>
</dbReference>
<dbReference type="PROSITE" id="PS50109">
    <property type="entry name" value="HIS_KIN"/>
    <property type="match status" value="1"/>
</dbReference>
<dbReference type="PROSITE" id="PS50113">
    <property type="entry name" value="PAC"/>
    <property type="match status" value="2"/>
</dbReference>
<keyword evidence="8" id="KW-0902">Two-component regulatory system</keyword>
<dbReference type="EC" id="2.7.13.3" evidence="2"/>
<accession>A0A0W0SW07</accession>
<dbReference type="EMBL" id="LNXY01000020">
    <property type="protein sequence ID" value="KTC87476.1"/>
    <property type="molecule type" value="Genomic_DNA"/>
</dbReference>
<keyword evidence="6 14" id="KW-0418">Kinase</keyword>
<feature type="domain" description="PAS" evidence="12">
    <location>
        <begin position="368"/>
        <end position="441"/>
    </location>
</feature>
<evidence type="ECO:0000256" key="4">
    <source>
        <dbReference type="ARBA" id="ARBA00022679"/>
    </source>
</evidence>
<dbReference type="CDD" id="cd00130">
    <property type="entry name" value="PAS"/>
    <property type="match status" value="2"/>
</dbReference>
<keyword evidence="5" id="KW-0547">Nucleotide-binding</keyword>
<evidence type="ECO:0000259" key="11">
    <source>
        <dbReference type="PROSITE" id="PS50110"/>
    </source>
</evidence>
<evidence type="ECO:0000313" key="14">
    <source>
        <dbReference type="EMBL" id="KTC87476.1"/>
    </source>
</evidence>
<dbReference type="InterPro" id="IPR001610">
    <property type="entry name" value="PAC"/>
</dbReference>
<dbReference type="InterPro" id="IPR013767">
    <property type="entry name" value="PAS_fold"/>
</dbReference>
<dbReference type="Gene3D" id="3.30.450.20">
    <property type="entry name" value="PAS domain"/>
    <property type="match status" value="2"/>
</dbReference>
<dbReference type="NCBIfam" id="TIGR00229">
    <property type="entry name" value="sensory_box"/>
    <property type="match status" value="2"/>
</dbReference>
<dbReference type="SUPFAM" id="SSF47384">
    <property type="entry name" value="Homodimeric domain of signal transducing histidine kinase"/>
    <property type="match status" value="1"/>
</dbReference>
<dbReference type="Gene3D" id="3.40.50.2300">
    <property type="match status" value="1"/>
</dbReference>
<dbReference type="InterPro" id="IPR025847">
    <property type="entry name" value="MEDS_domain"/>
</dbReference>
<keyword evidence="7" id="KW-0067">ATP-binding</keyword>
<dbReference type="RefSeq" id="WP_058495410.1">
    <property type="nucleotide sequence ID" value="NZ_CAAAIU010000007.1"/>
</dbReference>
<feature type="domain" description="Histidine kinase" evidence="10">
    <location>
        <begin position="506"/>
        <end position="729"/>
    </location>
</feature>
<dbReference type="InterPro" id="IPR036097">
    <property type="entry name" value="HisK_dim/P_sf"/>
</dbReference>
<gene>
    <name evidence="14" type="ORF">Ldro_1095</name>
</gene>
<dbReference type="InterPro" id="IPR003594">
    <property type="entry name" value="HATPase_dom"/>
</dbReference>
<evidence type="ECO:0000259" key="10">
    <source>
        <dbReference type="PROSITE" id="PS50109"/>
    </source>
</evidence>
<dbReference type="OrthoDB" id="9764808at2"/>
<dbReference type="PRINTS" id="PR00344">
    <property type="entry name" value="BCTRLSENSOR"/>
</dbReference>
<evidence type="ECO:0000256" key="7">
    <source>
        <dbReference type="ARBA" id="ARBA00022840"/>
    </source>
</evidence>
<evidence type="ECO:0000256" key="9">
    <source>
        <dbReference type="PROSITE-ProRule" id="PRU00169"/>
    </source>
</evidence>
<evidence type="ECO:0000256" key="6">
    <source>
        <dbReference type="ARBA" id="ARBA00022777"/>
    </source>
</evidence>
<dbReference type="SMART" id="SM00091">
    <property type="entry name" value="PAS"/>
    <property type="match status" value="2"/>
</dbReference>
<dbReference type="Proteomes" id="UP000054736">
    <property type="component" value="Unassembled WGS sequence"/>
</dbReference>
<dbReference type="SMART" id="SM00387">
    <property type="entry name" value="HATPase_c"/>
    <property type="match status" value="1"/>
</dbReference>
<dbReference type="InterPro" id="IPR013655">
    <property type="entry name" value="PAS_fold_3"/>
</dbReference>
<dbReference type="Gene3D" id="1.10.287.130">
    <property type="match status" value="1"/>
</dbReference>
<dbReference type="Pfam" id="PF00512">
    <property type="entry name" value="HisKA"/>
    <property type="match status" value="1"/>
</dbReference>
<dbReference type="InterPro" id="IPR036890">
    <property type="entry name" value="HATPase_C_sf"/>
</dbReference>
<dbReference type="SUPFAM" id="SSF55874">
    <property type="entry name" value="ATPase domain of HSP90 chaperone/DNA topoisomerase II/histidine kinase"/>
    <property type="match status" value="1"/>
</dbReference>
<feature type="domain" description="PAC" evidence="13">
    <location>
        <begin position="308"/>
        <end position="367"/>
    </location>
</feature>
<dbReference type="GO" id="GO:0005524">
    <property type="term" value="F:ATP binding"/>
    <property type="evidence" value="ECO:0007669"/>
    <property type="project" value="UniProtKB-KW"/>
</dbReference>
<feature type="domain" description="Response regulatory" evidence="11">
    <location>
        <begin position="750"/>
        <end position="867"/>
    </location>
</feature>
<dbReference type="PANTHER" id="PTHR43065:SF46">
    <property type="entry name" value="C4-DICARBOXYLATE TRANSPORT SENSOR PROTEIN DCTB"/>
    <property type="match status" value="1"/>
</dbReference>
<comment type="catalytic activity">
    <reaction evidence="1">
        <text>ATP + protein L-histidine = ADP + protein N-phospho-L-histidine.</text>
        <dbReference type="EC" id="2.7.13.3"/>
    </reaction>
</comment>
<evidence type="ECO:0000313" key="15">
    <source>
        <dbReference type="Proteomes" id="UP000054736"/>
    </source>
</evidence>
<dbReference type="SMART" id="SM00388">
    <property type="entry name" value="HisKA"/>
    <property type="match status" value="1"/>
</dbReference>
<dbReference type="PROSITE" id="PS50110">
    <property type="entry name" value="RESPONSE_REGULATORY"/>
    <property type="match status" value="1"/>
</dbReference>
<evidence type="ECO:0000256" key="5">
    <source>
        <dbReference type="ARBA" id="ARBA00022741"/>
    </source>
</evidence>
<dbReference type="PATRIC" id="fig|1212489.4.peg.1153"/>
<keyword evidence="3 9" id="KW-0597">Phosphoprotein</keyword>
<evidence type="ECO:0000256" key="2">
    <source>
        <dbReference type="ARBA" id="ARBA00012438"/>
    </source>
</evidence>
<dbReference type="SMART" id="SM00448">
    <property type="entry name" value="REC"/>
    <property type="match status" value="1"/>
</dbReference>